<evidence type="ECO:0000256" key="6">
    <source>
        <dbReference type="SAM" id="Phobius"/>
    </source>
</evidence>
<comment type="subcellular location">
    <subcellularLocation>
        <location evidence="1">Cell membrane</location>
        <topology evidence="1">Multi-pass membrane protein</topology>
    </subcellularLocation>
</comment>
<keyword evidence="3 6" id="KW-0812">Transmembrane</keyword>
<dbReference type="InterPro" id="IPR051542">
    <property type="entry name" value="Hydrogenase_cytochrome"/>
</dbReference>
<feature type="domain" description="Cytochrome b561 bacterial/Ni-hydrogenase" evidence="7">
    <location>
        <begin position="18"/>
        <end position="190"/>
    </location>
</feature>
<feature type="transmembrane region" description="Helical" evidence="6">
    <location>
        <begin position="25"/>
        <end position="45"/>
    </location>
</feature>
<feature type="transmembrane region" description="Helical" evidence="6">
    <location>
        <begin position="52"/>
        <end position="71"/>
    </location>
</feature>
<keyword evidence="5 6" id="KW-0472">Membrane</keyword>
<sequence>MTASPATTPQAVTAPVRVWDLPTRLFHWGLLAAVVALFVTGKVGGNAMDWHLRLGLATGALVAFRLVWGLVGGRWSRFASFVRGPLTVWRYLRGQWPAQAGHNPLGAWSVLALLTVLALQVATGLVADDEIATVGPLNALVPEDWASWGTRWHKGTGQTLLLALVGLHVVAIVLHRLVKRHDLVRPMLTGDQTLPAGTPASRDNALSRLAALALLGLCAGGAVWVARLGG</sequence>
<evidence type="ECO:0000259" key="7">
    <source>
        <dbReference type="Pfam" id="PF01292"/>
    </source>
</evidence>
<comment type="caution">
    <text evidence="8">The sequence shown here is derived from an EMBL/GenBank/DDBJ whole genome shotgun (WGS) entry which is preliminary data.</text>
</comment>
<dbReference type="EMBL" id="JAMXMC010000014">
    <property type="protein sequence ID" value="MCO5978932.1"/>
    <property type="molecule type" value="Genomic_DNA"/>
</dbReference>
<dbReference type="Gene3D" id="1.20.950.20">
    <property type="entry name" value="Transmembrane di-heme cytochromes, Chain C"/>
    <property type="match status" value="1"/>
</dbReference>
<proteinExistence type="predicted"/>
<dbReference type="InterPro" id="IPR011577">
    <property type="entry name" value="Cyt_b561_bac/Ni-Hgenase"/>
</dbReference>
<evidence type="ECO:0000256" key="2">
    <source>
        <dbReference type="ARBA" id="ARBA00022475"/>
    </source>
</evidence>
<dbReference type="RefSeq" id="WP_252771894.1">
    <property type="nucleotide sequence ID" value="NZ_JAMXMC010000014.1"/>
</dbReference>
<dbReference type="Pfam" id="PF01292">
    <property type="entry name" value="Ni_hydr_CYTB"/>
    <property type="match status" value="1"/>
</dbReference>
<evidence type="ECO:0000256" key="1">
    <source>
        <dbReference type="ARBA" id="ARBA00004651"/>
    </source>
</evidence>
<feature type="transmembrane region" description="Helical" evidence="6">
    <location>
        <begin position="205"/>
        <end position="226"/>
    </location>
</feature>
<dbReference type="Proteomes" id="UP001204851">
    <property type="component" value="Unassembled WGS sequence"/>
</dbReference>
<keyword evidence="4 6" id="KW-1133">Transmembrane helix</keyword>
<evidence type="ECO:0000313" key="8">
    <source>
        <dbReference type="EMBL" id="MCO5978932.1"/>
    </source>
</evidence>
<evidence type="ECO:0000256" key="3">
    <source>
        <dbReference type="ARBA" id="ARBA00022692"/>
    </source>
</evidence>
<name>A0ABT1BRS6_9BURK</name>
<dbReference type="PANTHER" id="PTHR30485">
    <property type="entry name" value="NI/FE-HYDROGENASE 1 B-TYPE CYTOCHROME SUBUNIT"/>
    <property type="match status" value="1"/>
</dbReference>
<gene>
    <name evidence="8" type="ORF">M0L44_19715</name>
</gene>
<dbReference type="InterPro" id="IPR016174">
    <property type="entry name" value="Di-haem_cyt_TM"/>
</dbReference>
<keyword evidence="2" id="KW-1003">Cell membrane</keyword>
<feature type="transmembrane region" description="Helical" evidence="6">
    <location>
        <begin position="160"/>
        <end position="178"/>
    </location>
</feature>
<dbReference type="PANTHER" id="PTHR30485:SF2">
    <property type="entry name" value="BLL0597 PROTEIN"/>
    <property type="match status" value="1"/>
</dbReference>
<reference evidence="8 9" key="1">
    <citation type="submission" date="2022-06" db="EMBL/GenBank/DDBJ databases">
        <title>Ideonella sp. NS12-5 Genome sequencing and assembly.</title>
        <authorList>
            <person name="Jung Y."/>
        </authorList>
    </citation>
    <scope>NUCLEOTIDE SEQUENCE [LARGE SCALE GENOMIC DNA]</scope>
    <source>
        <strain evidence="8 9">NS12-5</strain>
    </source>
</reference>
<feature type="transmembrane region" description="Helical" evidence="6">
    <location>
        <begin position="105"/>
        <end position="127"/>
    </location>
</feature>
<accession>A0ABT1BRS6</accession>
<protein>
    <submittedName>
        <fullName evidence="8">Cytochrome b/b6 domain-containing protein</fullName>
    </submittedName>
</protein>
<evidence type="ECO:0000313" key="9">
    <source>
        <dbReference type="Proteomes" id="UP001204851"/>
    </source>
</evidence>
<keyword evidence="9" id="KW-1185">Reference proteome</keyword>
<evidence type="ECO:0000256" key="4">
    <source>
        <dbReference type="ARBA" id="ARBA00022989"/>
    </source>
</evidence>
<dbReference type="SUPFAM" id="SSF81342">
    <property type="entry name" value="Transmembrane di-heme cytochromes"/>
    <property type="match status" value="1"/>
</dbReference>
<evidence type="ECO:0000256" key="5">
    <source>
        <dbReference type="ARBA" id="ARBA00023136"/>
    </source>
</evidence>
<organism evidence="8 9">
    <name type="scientific">Ideonella oryzae</name>
    <dbReference type="NCBI Taxonomy" id="2937441"/>
    <lineage>
        <taxon>Bacteria</taxon>
        <taxon>Pseudomonadati</taxon>
        <taxon>Pseudomonadota</taxon>
        <taxon>Betaproteobacteria</taxon>
        <taxon>Burkholderiales</taxon>
        <taxon>Sphaerotilaceae</taxon>
        <taxon>Ideonella</taxon>
    </lineage>
</organism>